<keyword evidence="3 6" id="KW-0418">Kinase</keyword>
<dbReference type="GO" id="GO:0004674">
    <property type="term" value="F:protein serine/threonine kinase activity"/>
    <property type="evidence" value="ECO:0007669"/>
    <property type="project" value="TreeGrafter"/>
</dbReference>
<name>A0A154W1K9_9PROT</name>
<dbReference type="Pfam" id="PF13657">
    <property type="entry name" value="Couple_hipA"/>
    <property type="match status" value="1"/>
</dbReference>
<dbReference type="Pfam" id="PF07804">
    <property type="entry name" value="HipA_C"/>
    <property type="match status" value="1"/>
</dbReference>
<dbReference type="PANTHER" id="PTHR37419">
    <property type="entry name" value="SERINE/THREONINE-PROTEIN KINASE TOXIN HIPA"/>
    <property type="match status" value="1"/>
</dbReference>
<feature type="domain" description="HipA-like C-terminal" evidence="4">
    <location>
        <begin position="170"/>
        <end position="389"/>
    </location>
</feature>
<keyword evidence="2" id="KW-0808">Transferase</keyword>
<dbReference type="OrthoDB" id="9805913at2"/>
<feature type="domain" description="HipA N-terminal subdomain 1" evidence="5">
    <location>
        <begin position="22"/>
        <end position="117"/>
    </location>
</feature>
<sequence length="421" mass="47497">MTSERECYVYIVPPGETAFVTAGRFRWTEDSAGAVGAFVYGRSYRERADAVEIDPVELRLSGRVYETARMDGFFGAIRDAMPDFWGRRVIERNAGLTELEEFDYLLQGPDDRAGALGFGLNVEPPAPQRRFNRTVDLERLQRAADAIVADDPDGAGSAGRQAEELLMLGTSMGGARPKAVVQQDNDLWIAKFSRQDDRWNYPRVEHGLLKLAETCGLDVADSRMETVGGRDVLLVRRFDRDWAETGYRRHRMVSALTLLRAGDAPGERGDWSYLLLADEIRRVSTRPEDDLRELFGRICFNAAVSNLDDHPRNHAVLAKDRDWRLSPAFDLTPSPVVAVDRRDLAMACGRFGRYANKMNLLSDSGRFLLNREEATFLFERITATVRDEWRPTMRRAGASEADCEAIRSAFVYDGLFYEDAA</sequence>
<accession>A0A154W1K9</accession>
<organism evidence="6 7">
    <name type="scientific">Oceanibaculum pacificum</name>
    <dbReference type="NCBI Taxonomy" id="580166"/>
    <lineage>
        <taxon>Bacteria</taxon>
        <taxon>Pseudomonadati</taxon>
        <taxon>Pseudomonadota</taxon>
        <taxon>Alphaproteobacteria</taxon>
        <taxon>Rhodospirillales</taxon>
        <taxon>Oceanibaculaceae</taxon>
        <taxon>Oceanibaculum</taxon>
    </lineage>
</organism>
<gene>
    <name evidence="6" type="ORF">AUP43_02330</name>
</gene>
<protein>
    <submittedName>
        <fullName evidence="6">Phosphatidylinositol kinase</fullName>
    </submittedName>
</protein>
<evidence type="ECO:0000259" key="5">
    <source>
        <dbReference type="Pfam" id="PF13657"/>
    </source>
</evidence>
<dbReference type="InterPro" id="IPR052028">
    <property type="entry name" value="HipA_Ser/Thr_kinase"/>
</dbReference>
<evidence type="ECO:0000256" key="1">
    <source>
        <dbReference type="ARBA" id="ARBA00010164"/>
    </source>
</evidence>
<evidence type="ECO:0000313" key="7">
    <source>
        <dbReference type="Proteomes" id="UP000076400"/>
    </source>
</evidence>
<dbReference type="EMBL" id="LPXN01000116">
    <property type="protein sequence ID" value="KZD07380.1"/>
    <property type="molecule type" value="Genomic_DNA"/>
</dbReference>
<reference evidence="6 7" key="1">
    <citation type="submission" date="2015-12" db="EMBL/GenBank/DDBJ databases">
        <title>Genome sequence of Oceanibaculum pacificum MCCC 1A02656.</title>
        <authorList>
            <person name="Lu L."/>
            <person name="Lai Q."/>
            <person name="Shao Z."/>
            <person name="Qian P."/>
        </authorList>
    </citation>
    <scope>NUCLEOTIDE SEQUENCE [LARGE SCALE GENOMIC DNA]</scope>
    <source>
        <strain evidence="6 7">MCCC 1A02656</strain>
    </source>
</reference>
<dbReference type="InterPro" id="IPR012893">
    <property type="entry name" value="HipA-like_C"/>
</dbReference>
<dbReference type="RefSeq" id="WP_067556978.1">
    <property type="nucleotide sequence ID" value="NZ_LPXN01000116.1"/>
</dbReference>
<evidence type="ECO:0000259" key="4">
    <source>
        <dbReference type="Pfam" id="PF07804"/>
    </source>
</evidence>
<evidence type="ECO:0000256" key="2">
    <source>
        <dbReference type="ARBA" id="ARBA00022679"/>
    </source>
</evidence>
<dbReference type="STRING" id="580166.AUP43_02330"/>
<evidence type="ECO:0000313" key="6">
    <source>
        <dbReference type="EMBL" id="KZD07380.1"/>
    </source>
</evidence>
<comment type="similarity">
    <text evidence="1">Belongs to the HipA Ser/Thr kinase family.</text>
</comment>
<evidence type="ECO:0000256" key="3">
    <source>
        <dbReference type="ARBA" id="ARBA00022777"/>
    </source>
</evidence>
<dbReference type="PANTHER" id="PTHR37419:SF8">
    <property type="entry name" value="TOXIN YJJJ"/>
    <property type="match status" value="1"/>
</dbReference>
<dbReference type="GO" id="GO:0005829">
    <property type="term" value="C:cytosol"/>
    <property type="evidence" value="ECO:0007669"/>
    <property type="project" value="TreeGrafter"/>
</dbReference>
<comment type="caution">
    <text evidence="6">The sequence shown here is derived from an EMBL/GenBank/DDBJ whole genome shotgun (WGS) entry which is preliminary data.</text>
</comment>
<dbReference type="AlphaFoldDB" id="A0A154W1K9"/>
<proteinExistence type="inferred from homology"/>
<dbReference type="InterPro" id="IPR017508">
    <property type="entry name" value="HipA_N1"/>
</dbReference>
<dbReference type="Proteomes" id="UP000076400">
    <property type="component" value="Unassembled WGS sequence"/>
</dbReference>
<keyword evidence="7" id="KW-1185">Reference proteome</keyword>